<gene>
    <name evidence="4" type="ORF">AsAng_0000810</name>
</gene>
<reference evidence="4" key="1">
    <citation type="submission" date="2022-09" db="EMBL/GenBank/DDBJ databases">
        <title>Aureispira anguillicida sp. nov., isolated from Leptocephalus of Japanese eel Anguilla japonica.</title>
        <authorList>
            <person name="Yuasa K."/>
            <person name="Mekata T."/>
            <person name="Ikunari K."/>
        </authorList>
    </citation>
    <scope>NUCLEOTIDE SEQUENCE</scope>
    <source>
        <strain evidence="4">EL160426</strain>
    </source>
</reference>
<dbReference type="Proteomes" id="UP001060919">
    <property type="component" value="Chromosome"/>
</dbReference>
<dbReference type="RefSeq" id="WP_264790783.1">
    <property type="nucleotide sequence ID" value="NZ_AP026867.1"/>
</dbReference>
<name>A0A915Y9D9_9BACT</name>
<keyword evidence="2" id="KW-0472">Membrane</keyword>
<keyword evidence="5" id="KW-1185">Reference proteome</keyword>
<evidence type="ECO:0000259" key="3">
    <source>
        <dbReference type="PROSITE" id="PS51913"/>
    </source>
</evidence>
<evidence type="ECO:0000256" key="1">
    <source>
        <dbReference type="ARBA" id="ARBA00023163"/>
    </source>
</evidence>
<dbReference type="AlphaFoldDB" id="A0A915Y9D9"/>
<protein>
    <submittedName>
        <fullName evidence="4">Winged helix-turn-helix domain-containing protein</fullName>
    </submittedName>
</protein>
<keyword evidence="2" id="KW-0812">Transmembrane</keyword>
<evidence type="ECO:0000313" key="4">
    <source>
        <dbReference type="EMBL" id="BDS09383.1"/>
    </source>
</evidence>
<dbReference type="GO" id="GO:0006355">
    <property type="term" value="P:regulation of DNA-templated transcription"/>
    <property type="evidence" value="ECO:0007669"/>
    <property type="project" value="InterPro"/>
</dbReference>
<dbReference type="PROSITE" id="PS51913">
    <property type="entry name" value="HTH_HARE"/>
    <property type="match status" value="1"/>
</dbReference>
<feature type="transmembrane region" description="Helical" evidence="2">
    <location>
        <begin position="148"/>
        <end position="167"/>
    </location>
</feature>
<dbReference type="Pfam" id="PF05066">
    <property type="entry name" value="HARE-HTH"/>
    <property type="match status" value="1"/>
</dbReference>
<dbReference type="KEGG" id="aup:AsAng_0000810"/>
<proteinExistence type="predicted"/>
<evidence type="ECO:0000256" key="2">
    <source>
        <dbReference type="SAM" id="Phobius"/>
    </source>
</evidence>
<dbReference type="InterPro" id="IPR007759">
    <property type="entry name" value="Asxl_HARE-HTH"/>
</dbReference>
<dbReference type="EMBL" id="AP026867">
    <property type="protein sequence ID" value="BDS09383.1"/>
    <property type="molecule type" value="Genomic_DNA"/>
</dbReference>
<accession>A0A915Y9D9</accession>
<feature type="transmembrane region" description="Helical" evidence="2">
    <location>
        <begin position="114"/>
        <end position="136"/>
    </location>
</feature>
<feature type="domain" description="HTH HARE-type" evidence="3">
    <location>
        <begin position="1"/>
        <end position="77"/>
    </location>
</feature>
<evidence type="ECO:0000313" key="5">
    <source>
        <dbReference type="Proteomes" id="UP001060919"/>
    </source>
</evidence>
<organism evidence="4 5">
    <name type="scientific">Aureispira anguillae</name>
    <dbReference type="NCBI Taxonomy" id="2864201"/>
    <lineage>
        <taxon>Bacteria</taxon>
        <taxon>Pseudomonadati</taxon>
        <taxon>Bacteroidota</taxon>
        <taxon>Saprospiria</taxon>
        <taxon>Saprospirales</taxon>
        <taxon>Saprospiraceae</taxon>
        <taxon>Aureispira</taxon>
    </lineage>
</organism>
<keyword evidence="1" id="KW-0804">Transcription</keyword>
<keyword evidence="2" id="KW-1133">Transmembrane helix</keyword>
<sequence>MTYLELAYKVLEETQRLLWVDDIWEIAQEKGYTKLLKKTYPREEDNINQLDALMYQEVGRHNLRLIETEGLYYLTTFEQLPQLVENALYGTGISSYQDILDYNKPKHFSPSTRGFDGMVLFFVVAIGFPISLYISTTIQGSFYLGPQLLLTTAILTLCFAFMVFLYLQLTNCDISIYPDRIDFYRTFYPSHKILSLPIKNLVSIQANGLGQEDQIKSDLKFLLIEYKEGKKILQKKIRCHGYINPSPIYDPFCVLIRNFESFITLRAFLKEICQQHNLLYREA</sequence>